<evidence type="ECO:0000313" key="1">
    <source>
        <dbReference type="EMBL" id="ADK86089.1"/>
    </source>
</evidence>
<protein>
    <submittedName>
        <fullName evidence="1">Uncharacterized protein</fullName>
    </submittedName>
</protein>
<gene>
    <name evidence="1" type="ordered locus">Deba_2735</name>
</gene>
<dbReference type="Proteomes" id="UP000009047">
    <property type="component" value="Chromosome"/>
</dbReference>
<dbReference type="RefSeq" id="WP_013259528.1">
    <property type="nucleotide sequence ID" value="NC_014365.1"/>
</dbReference>
<organism evidence="1 2">
    <name type="scientific">Desulfarculus baarsii (strain ATCC 33931 / DSM 2075 / LMG 7858 / VKM B-1802 / 2st14)</name>
    <dbReference type="NCBI Taxonomy" id="644282"/>
    <lineage>
        <taxon>Bacteria</taxon>
        <taxon>Pseudomonadati</taxon>
        <taxon>Thermodesulfobacteriota</taxon>
        <taxon>Desulfarculia</taxon>
        <taxon>Desulfarculales</taxon>
        <taxon>Desulfarculaceae</taxon>
        <taxon>Desulfarculus</taxon>
    </lineage>
</organism>
<sequence>MFSYDAEIEMLRAWDYPNPEQPGAALPLVYGDMSLGGAGGLWPAVCLDAANLVYAVAGHPMKGPVSLHDADGQAIAPISCGAENYLGKGVICLARLSQQPAGGQVLARGKGKMNADGALLENPLEIAADLLAFAGQDPAQTLDLSAYGRARAAAHGAGLTAAGVIDRPQSLAAILTALMGEFLGSWWLDGRGRLKLLIDIGSGALDESELSCAIGRPALRQVEVSASLADVVNRADALYCLNPASGEYLAAFDGRQTQNQASISLYGRRALSLELNWVRAQATARAISRRLVEVLGVPRRMIDCEEGGLAHIGLEKGDAALFSLPWLHDDQGLPLVNQVTRVLSVEPQMDRRLTRLCLMDTGYFKTLACRADGSRPADGVVKAGGDRDRRAF</sequence>
<dbReference type="KEGG" id="dbr:Deba_2735"/>
<dbReference type="HOGENOM" id="CLU_703438_0_0_7"/>
<dbReference type="OrthoDB" id="9823886at2"/>
<proteinExistence type="predicted"/>
<keyword evidence="2" id="KW-1185">Reference proteome</keyword>
<dbReference type="AlphaFoldDB" id="E1QKJ6"/>
<name>E1QKJ6_DESB2</name>
<accession>E1QKJ6</accession>
<dbReference type="EMBL" id="CP002085">
    <property type="protein sequence ID" value="ADK86089.1"/>
    <property type="molecule type" value="Genomic_DNA"/>
</dbReference>
<reference evidence="1 2" key="1">
    <citation type="journal article" date="2010" name="Stand. Genomic Sci.">
        <title>Complete genome sequence of Desulfarculus baarsii type strain (2st14).</title>
        <authorList>
            <person name="Sun H."/>
            <person name="Spring S."/>
            <person name="Lapidus A."/>
            <person name="Davenport K."/>
            <person name="Del Rio T.G."/>
            <person name="Tice H."/>
            <person name="Nolan M."/>
            <person name="Copeland A."/>
            <person name="Cheng J.F."/>
            <person name="Lucas S."/>
            <person name="Tapia R."/>
            <person name="Goodwin L."/>
            <person name="Pitluck S."/>
            <person name="Ivanova N."/>
            <person name="Pagani I."/>
            <person name="Mavromatis K."/>
            <person name="Ovchinnikova G."/>
            <person name="Pati A."/>
            <person name="Chen A."/>
            <person name="Palaniappan K."/>
            <person name="Hauser L."/>
            <person name="Chang Y.J."/>
            <person name="Jeffries C.D."/>
            <person name="Detter J.C."/>
            <person name="Han C."/>
            <person name="Rohde M."/>
            <person name="Brambilla E."/>
            <person name="Goker M."/>
            <person name="Woyke T."/>
            <person name="Bristow J."/>
            <person name="Eisen J.A."/>
            <person name="Markowitz V."/>
            <person name="Hugenholtz P."/>
            <person name="Kyrpides N.C."/>
            <person name="Klenk H.P."/>
            <person name="Land M."/>
        </authorList>
    </citation>
    <scope>NUCLEOTIDE SEQUENCE [LARGE SCALE GENOMIC DNA]</scope>
    <source>
        <strain evidence="2">ATCC 33931 / DSM 2075 / LMG 7858 / VKM B-1802 / 2st14</strain>
    </source>
</reference>
<dbReference type="STRING" id="644282.Deba_2735"/>
<evidence type="ECO:0000313" key="2">
    <source>
        <dbReference type="Proteomes" id="UP000009047"/>
    </source>
</evidence>